<comment type="caution">
    <text evidence="1">The sequence shown here is derived from an EMBL/GenBank/DDBJ whole genome shotgun (WGS) entry which is preliminary data.</text>
</comment>
<reference evidence="1" key="1">
    <citation type="journal article" date="2014" name="Front. Microbiol.">
        <title>High frequency of phylogenetically diverse reductive dehalogenase-homologous genes in deep subseafloor sedimentary metagenomes.</title>
        <authorList>
            <person name="Kawai M."/>
            <person name="Futagami T."/>
            <person name="Toyoda A."/>
            <person name="Takaki Y."/>
            <person name="Nishi S."/>
            <person name="Hori S."/>
            <person name="Arai W."/>
            <person name="Tsubouchi T."/>
            <person name="Morono Y."/>
            <person name="Uchiyama I."/>
            <person name="Ito T."/>
            <person name="Fujiyama A."/>
            <person name="Inagaki F."/>
            <person name="Takami H."/>
        </authorList>
    </citation>
    <scope>NUCLEOTIDE SEQUENCE</scope>
    <source>
        <strain evidence="1">Expedition CK06-06</strain>
    </source>
</reference>
<accession>X1M628</accession>
<organism evidence="1">
    <name type="scientific">marine sediment metagenome</name>
    <dbReference type="NCBI Taxonomy" id="412755"/>
    <lineage>
        <taxon>unclassified sequences</taxon>
        <taxon>metagenomes</taxon>
        <taxon>ecological metagenomes</taxon>
    </lineage>
</organism>
<protein>
    <submittedName>
        <fullName evidence="1">Uncharacterized protein</fullName>
    </submittedName>
</protein>
<dbReference type="EMBL" id="BARV01000752">
    <property type="protein sequence ID" value="GAI01829.1"/>
    <property type="molecule type" value="Genomic_DNA"/>
</dbReference>
<feature type="non-terminal residue" evidence="1">
    <location>
        <position position="1"/>
    </location>
</feature>
<proteinExistence type="predicted"/>
<name>X1M628_9ZZZZ</name>
<dbReference type="AlphaFoldDB" id="X1M628"/>
<sequence length="94" mass="10921">TDIIKKKFECKWCKEHNKHGKLGYFGPTFKATLNAYGIGVEEDIENTDWDAVIIQVKKLDIPDYKKLHLLEAIKVKQGKPPPLGWEDYVIKYDD</sequence>
<gene>
    <name evidence="1" type="ORF">S06H3_02537</name>
</gene>
<evidence type="ECO:0000313" key="1">
    <source>
        <dbReference type="EMBL" id="GAI01829.1"/>
    </source>
</evidence>